<reference evidence="2" key="1">
    <citation type="journal article" date="2023" name="Mol. Phylogenet. Evol.">
        <title>Genome-scale phylogeny and comparative genomics of the fungal order Sordariales.</title>
        <authorList>
            <person name="Hensen N."/>
            <person name="Bonometti L."/>
            <person name="Westerberg I."/>
            <person name="Brannstrom I.O."/>
            <person name="Guillou S."/>
            <person name="Cros-Aarteil S."/>
            <person name="Calhoun S."/>
            <person name="Haridas S."/>
            <person name="Kuo A."/>
            <person name="Mondo S."/>
            <person name="Pangilinan J."/>
            <person name="Riley R."/>
            <person name="LaButti K."/>
            <person name="Andreopoulos B."/>
            <person name="Lipzen A."/>
            <person name="Chen C."/>
            <person name="Yan M."/>
            <person name="Daum C."/>
            <person name="Ng V."/>
            <person name="Clum A."/>
            <person name="Steindorff A."/>
            <person name="Ohm R.A."/>
            <person name="Martin F."/>
            <person name="Silar P."/>
            <person name="Natvig D.O."/>
            <person name="Lalanne C."/>
            <person name="Gautier V."/>
            <person name="Ament-Velasquez S.L."/>
            <person name="Kruys A."/>
            <person name="Hutchinson M.I."/>
            <person name="Powell A.J."/>
            <person name="Barry K."/>
            <person name="Miller A.N."/>
            <person name="Grigoriev I.V."/>
            <person name="Debuchy R."/>
            <person name="Gladieux P."/>
            <person name="Hiltunen Thoren M."/>
            <person name="Johannesson H."/>
        </authorList>
    </citation>
    <scope>NUCLEOTIDE SEQUENCE</scope>
    <source>
        <strain evidence="2">CBS 757.83</strain>
    </source>
</reference>
<accession>A0AAN6Q7R5</accession>
<organism evidence="2 3">
    <name type="scientific">Parathielavia hyrcaniae</name>
    <dbReference type="NCBI Taxonomy" id="113614"/>
    <lineage>
        <taxon>Eukaryota</taxon>
        <taxon>Fungi</taxon>
        <taxon>Dikarya</taxon>
        <taxon>Ascomycota</taxon>
        <taxon>Pezizomycotina</taxon>
        <taxon>Sordariomycetes</taxon>
        <taxon>Sordariomycetidae</taxon>
        <taxon>Sordariales</taxon>
        <taxon>Chaetomiaceae</taxon>
        <taxon>Parathielavia</taxon>
    </lineage>
</organism>
<dbReference type="AlphaFoldDB" id="A0AAN6Q7R5"/>
<proteinExistence type="predicted"/>
<gene>
    <name evidence="2" type="ORF">N658DRAFT_556849</name>
</gene>
<dbReference type="Proteomes" id="UP001305647">
    <property type="component" value="Unassembled WGS sequence"/>
</dbReference>
<keyword evidence="3" id="KW-1185">Reference proteome</keyword>
<feature type="region of interest" description="Disordered" evidence="1">
    <location>
        <begin position="171"/>
        <end position="190"/>
    </location>
</feature>
<evidence type="ECO:0000313" key="3">
    <source>
        <dbReference type="Proteomes" id="UP001305647"/>
    </source>
</evidence>
<sequence length="349" mass="37864">MFSFSRAGVVQTGTPGYAFVFDAMSGESYIFLRNLAVGSQSTVQLVANIFTHEVVARKLCNAETLMDWKQSWRAATDFLLNFPGSQVSQTLHIMYHAGAEPVSGTDRSDTDRSDTDISHTTTTEYSSSLPDFYIGDFGYARTASEARTDGAIFYGGGPRAAETTLLQQAGARVPDGGDFSPPPGAVPPTRRRTWDMARFLQGMDSLLVDLAVPDGDYYDMELAAGLQRLVAMLASVHAQEQLLAASNVHSRPPSLVEVVFEAEKLERAALAVEGGTDSFEVFIAASRAVAGDMGVEKVFVFGGDGKEMEVEVRRVRVRAEEYGKKAVEGLGSLVECVYCNKLVTTLRVH</sequence>
<name>A0AAN6Q7R5_9PEZI</name>
<comment type="caution">
    <text evidence="2">The sequence shown here is derived from an EMBL/GenBank/DDBJ whole genome shotgun (WGS) entry which is preliminary data.</text>
</comment>
<dbReference type="EMBL" id="MU863626">
    <property type="protein sequence ID" value="KAK4105138.1"/>
    <property type="molecule type" value="Genomic_DNA"/>
</dbReference>
<evidence type="ECO:0000256" key="1">
    <source>
        <dbReference type="SAM" id="MobiDB-lite"/>
    </source>
</evidence>
<evidence type="ECO:0000313" key="2">
    <source>
        <dbReference type="EMBL" id="KAK4105138.1"/>
    </source>
</evidence>
<reference evidence="2" key="2">
    <citation type="submission" date="2023-05" db="EMBL/GenBank/DDBJ databases">
        <authorList>
            <consortium name="Lawrence Berkeley National Laboratory"/>
            <person name="Steindorff A."/>
            <person name="Hensen N."/>
            <person name="Bonometti L."/>
            <person name="Westerberg I."/>
            <person name="Brannstrom I.O."/>
            <person name="Guillou S."/>
            <person name="Cros-Aarteil S."/>
            <person name="Calhoun S."/>
            <person name="Haridas S."/>
            <person name="Kuo A."/>
            <person name="Mondo S."/>
            <person name="Pangilinan J."/>
            <person name="Riley R."/>
            <person name="Labutti K."/>
            <person name="Andreopoulos B."/>
            <person name="Lipzen A."/>
            <person name="Chen C."/>
            <person name="Yanf M."/>
            <person name="Daum C."/>
            <person name="Ng V."/>
            <person name="Clum A."/>
            <person name="Ohm R."/>
            <person name="Martin F."/>
            <person name="Silar P."/>
            <person name="Natvig D."/>
            <person name="Lalanne C."/>
            <person name="Gautier V."/>
            <person name="Ament-Velasquez S.L."/>
            <person name="Kruys A."/>
            <person name="Hutchinson M.I."/>
            <person name="Powell A.J."/>
            <person name="Barry K."/>
            <person name="Miller A.N."/>
            <person name="Grigoriev I.V."/>
            <person name="Debuchy R."/>
            <person name="Gladieux P."/>
            <person name="Thoren M.H."/>
            <person name="Johannesson H."/>
        </authorList>
    </citation>
    <scope>NUCLEOTIDE SEQUENCE</scope>
    <source>
        <strain evidence="2">CBS 757.83</strain>
    </source>
</reference>
<feature type="compositionally biased region" description="Basic and acidic residues" evidence="1">
    <location>
        <begin position="106"/>
        <end position="117"/>
    </location>
</feature>
<feature type="region of interest" description="Disordered" evidence="1">
    <location>
        <begin position="102"/>
        <end position="123"/>
    </location>
</feature>
<protein>
    <submittedName>
        <fullName evidence="2">Uncharacterized protein</fullName>
    </submittedName>
</protein>